<dbReference type="Proteomes" id="UP000314294">
    <property type="component" value="Unassembled WGS sequence"/>
</dbReference>
<evidence type="ECO:0000313" key="1">
    <source>
        <dbReference type="EMBL" id="TNN52638.1"/>
    </source>
</evidence>
<reference evidence="1 2" key="1">
    <citation type="submission" date="2019-03" db="EMBL/GenBank/DDBJ databases">
        <title>First draft genome of Liparis tanakae, snailfish: a comprehensive survey of snailfish specific genes.</title>
        <authorList>
            <person name="Kim W."/>
            <person name="Song I."/>
            <person name="Jeong J.-H."/>
            <person name="Kim D."/>
            <person name="Kim S."/>
            <person name="Ryu S."/>
            <person name="Song J.Y."/>
            <person name="Lee S.K."/>
        </authorList>
    </citation>
    <scope>NUCLEOTIDE SEQUENCE [LARGE SCALE GENOMIC DNA]</scope>
    <source>
        <tissue evidence="1">Muscle</tissue>
    </source>
</reference>
<organism evidence="1 2">
    <name type="scientific">Liparis tanakae</name>
    <name type="common">Tanaka's snailfish</name>
    <dbReference type="NCBI Taxonomy" id="230148"/>
    <lineage>
        <taxon>Eukaryota</taxon>
        <taxon>Metazoa</taxon>
        <taxon>Chordata</taxon>
        <taxon>Craniata</taxon>
        <taxon>Vertebrata</taxon>
        <taxon>Euteleostomi</taxon>
        <taxon>Actinopterygii</taxon>
        <taxon>Neopterygii</taxon>
        <taxon>Teleostei</taxon>
        <taxon>Neoteleostei</taxon>
        <taxon>Acanthomorphata</taxon>
        <taxon>Eupercaria</taxon>
        <taxon>Perciformes</taxon>
        <taxon>Cottioidei</taxon>
        <taxon>Cottales</taxon>
        <taxon>Liparidae</taxon>
        <taxon>Liparis</taxon>
    </lineage>
</organism>
<sequence length="61" mass="6951">MAGQNLTPLAAQQWRVGVVSPVLFIYQHQIKEVAYGELLVDIPHGYEANSYRRVLLEQPNE</sequence>
<keyword evidence="2" id="KW-1185">Reference proteome</keyword>
<evidence type="ECO:0000313" key="2">
    <source>
        <dbReference type="Proteomes" id="UP000314294"/>
    </source>
</evidence>
<proteinExistence type="predicted"/>
<protein>
    <submittedName>
        <fullName evidence="1">Uncharacterized protein</fullName>
    </submittedName>
</protein>
<accession>A0A4Z2GGG4</accession>
<comment type="caution">
    <text evidence="1">The sequence shown here is derived from an EMBL/GenBank/DDBJ whole genome shotgun (WGS) entry which is preliminary data.</text>
</comment>
<gene>
    <name evidence="1" type="ORF">EYF80_037148</name>
</gene>
<dbReference type="EMBL" id="SRLO01000540">
    <property type="protein sequence ID" value="TNN52638.1"/>
    <property type="molecule type" value="Genomic_DNA"/>
</dbReference>
<dbReference type="AlphaFoldDB" id="A0A4Z2GGG4"/>
<name>A0A4Z2GGG4_9TELE</name>